<comment type="cofactor">
    <cofactor evidence="2">
        <name>[4Fe-4S] cluster</name>
        <dbReference type="ChEBI" id="CHEBI:49883"/>
    </cofactor>
</comment>
<comment type="caution">
    <text evidence="18">The sequence shown here is derived from an EMBL/GenBank/DDBJ whole genome shotgun (WGS) entry which is preliminary data.</text>
</comment>
<dbReference type="InterPro" id="IPR006067">
    <property type="entry name" value="NO2/SO3_Rdtase_4Fe4S_dom"/>
</dbReference>
<dbReference type="InterPro" id="IPR011787">
    <property type="entry name" value="SiR_ferredoxin-dep"/>
</dbReference>
<dbReference type="PROSITE" id="PS00365">
    <property type="entry name" value="NIR_SIR"/>
    <property type="match status" value="1"/>
</dbReference>
<dbReference type="NCBIfam" id="TIGR02042">
    <property type="entry name" value="sir"/>
    <property type="match status" value="1"/>
</dbReference>
<keyword evidence="19" id="KW-1185">Reference proteome</keyword>
<evidence type="ECO:0000313" key="19">
    <source>
        <dbReference type="Proteomes" id="UP000235036"/>
    </source>
</evidence>
<dbReference type="FunFam" id="3.30.413.10:FF:000008">
    <property type="entry name" value="Sulfite reductase [ferredoxin], chloroplastic"/>
    <property type="match status" value="1"/>
</dbReference>
<dbReference type="GO" id="GO:0050311">
    <property type="term" value="F:sulfite reductase (ferredoxin) activity"/>
    <property type="evidence" value="ECO:0007669"/>
    <property type="project" value="UniProtKB-EC"/>
</dbReference>
<evidence type="ECO:0000256" key="1">
    <source>
        <dbReference type="ARBA" id="ARBA00001929"/>
    </source>
</evidence>
<dbReference type="InterPro" id="IPR005117">
    <property type="entry name" value="NiRdtase/SiRdtase_haem-b_fer"/>
</dbReference>
<comment type="similarity">
    <text evidence="4">Belongs to the nitrite and sulfite reductase 4Fe-4S domain family.</text>
</comment>
<comment type="subunit">
    <text evidence="5">Monomer.</text>
</comment>
<organism evidence="18 19">
    <name type="scientific">Fischerella muscicola CCMEE 5323</name>
    <dbReference type="NCBI Taxonomy" id="2019572"/>
    <lineage>
        <taxon>Bacteria</taxon>
        <taxon>Bacillati</taxon>
        <taxon>Cyanobacteriota</taxon>
        <taxon>Cyanophyceae</taxon>
        <taxon>Nostocales</taxon>
        <taxon>Hapalosiphonaceae</taxon>
        <taxon>Fischerella</taxon>
    </lineage>
</organism>
<dbReference type="Pfam" id="PF01077">
    <property type="entry name" value="NIR_SIR"/>
    <property type="match status" value="2"/>
</dbReference>
<feature type="domain" description="Nitrite/Sulfite reductase ferredoxin-like" evidence="17">
    <location>
        <begin position="365"/>
        <end position="432"/>
    </location>
</feature>
<evidence type="ECO:0000256" key="15">
    <source>
        <dbReference type="ARBA" id="ARBA00067673"/>
    </source>
</evidence>
<dbReference type="SUPFAM" id="SSF55124">
    <property type="entry name" value="Nitrite/Sulfite reductase N-terminal domain-like"/>
    <property type="match status" value="2"/>
</dbReference>
<reference evidence="18 19" key="1">
    <citation type="submission" date="2017-08" db="EMBL/GenBank/DDBJ databases">
        <title>Genomes of Fischerella (Mastigocladus) sp. strains.</title>
        <authorList>
            <person name="Miller S.R."/>
        </authorList>
    </citation>
    <scope>NUCLEOTIDE SEQUENCE [LARGE SCALE GENOMIC DNA]</scope>
    <source>
        <strain evidence="18 19">CCMEE 5323</strain>
    </source>
</reference>
<feature type="domain" description="Nitrite/sulphite reductase 4Fe-4S" evidence="16">
    <location>
        <begin position="173"/>
        <end position="346"/>
    </location>
</feature>
<dbReference type="SUPFAM" id="SSF56014">
    <property type="entry name" value="Nitrite and sulphite reductase 4Fe-4S domain-like"/>
    <property type="match status" value="2"/>
</dbReference>
<evidence type="ECO:0000256" key="3">
    <source>
        <dbReference type="ARBA" id="ARBA00003247"/>
    </source>
</evidence>
<keyword evidence="12" id="KW-0408">Iron</keyword>
<proteinExistence type="inferred from homology"/>
<dbReference type="Gene3D" id="3.30.413.10">
    <property type="entry name" value="Sulfite Reductase Hemoprotein, domain 1"/>
    <property type="match status" value="2"/>
</dbReference>
<comment type="function">
    <text evidence="3">Catalyzes the reduction of sulfite to sulfide, a step in the biosynthesis of sulfur-containing amino acids and cofactors.</text>
</comment>
<feature type="domain" description="Nitrite/sulphite reductase 4Fe-4S" evidence="16">
    <location>
        <begin position="450"/>
        <end position="586"/>
    </location>
</feature>
<dbReference type="PANTHER" id="PTHR11493:SF47">
    <property type="entry name" value="SULFITE REDUCTASE [NADPH] SUBUNIT BETA"/>
    <property type="match status" value="1"/>
</dbReference>
<evidence type="ECO:0000256" key="10">
    <source>
        <dbReference type="ARBA" id="ARBA00022784"/>
    </source>
</evidence>
<evidence type="ECO:0000256" key="2">
    <source>
        <dbReference type="ARBA" id="ARBA00001966"/>
    </source>
</evidence>
<protein>
    <recommendedName>
        <fullName evidence="15">Sulfite reductase [ferredoxin]</fullName>
        <ecNumber evidence="6">1.8.7.1</ecNumber>
    </recommendedName>
</protein>
<dbReference type="GO" id="GO:0009337">
    <property type="term" value="C:sulfite reductase complex (NADPH)"/>
    <property type="evidence" value="ECO:0007669"/>
    <property type="project" value="TreeGrafter"/>
</dbReference>
<feature type="domain" description="Nitrite/Sulfite reductase ferredoxin-like" evidence="17">
    <location>
        <begin position="68"/>
        <end position="130"/>
    </location>
</feature>
<keyword evidence="8" id="KW-0349">Heme</keyword>
<dbReference type="GO" id="GO:0016002">
    <property type="term" value="F:sulfite reductase activity"/>
    <property type="evidence" value="ECO:0007669"/>
    <property type="project" value="TreeGrafter"/>
</dbReference>
<dbReference type="Proteomes" id="UP000235036">
    <property type="component" value="Unassembled WGS sequence"/>
</dbReference>
<name>A0A2N6K381_FISMU</name>
<dbReference type="InterPro" id="IPR036136">
    <property type="entry name" value="Nit/Sulf_reduc_fer-like_dom_sf"/>
</dbReference>
<dbReference type="PRINTS" id="PR00397">
    <property type="entry name" value="SIROHAEM"/>
</dbReference>
<dbReference type="GO" id="GO:0046872">
    <property type="term" value="F:metal ion binding"/>
    <property type="evidence" value="ECO:0007669"/>
    <property type="project" value="UniProtKB-KW"/>
</dbReference>
<dbReference type="GO" id="GO:0020037">
    <property type="term" value="F:heme binding"/>
    <property type="evidence" value="ECO:0007669"/>
    <property type="project" value="InterPro"/>
</dbReference>
<dbReference type="EMBL" id="NRQW01000255">
    <property type="protein sequence ID" value="PLZ89937.1"/>
    <property type="molecule type" value="Genomic_DNA"/>
</dbReference>
<dbReference type="AlphaFoldDB" id="A0A2N6K381"/>
<dbReference type="InterPro" id="IPR006066">
    <property type="entry name" value="NO2/SO3_Rdtase_FeS/sirohaem_BS"/>
</dbReference>
<dbReference type="Pfam" id="PF03460">
    <property type="entry name" value="NIR_SIR_ferr"/>
    <property type="match status" value="2"/>
</dbReference>
<evidence type="ECO:0000256" key="6">
    <source>
        <dbReference type="ARBA" id="ARBA00012353"/>
    </source>
</evidence>
<keyword evidence="7" id="KW-0004">4Fe-4S</keyword>
<evidence type="ECO:0000256" key="12">
    <source>
        <dbReference type="ARBA" id="ARBA00023004"/>
    </source>
</evidence>
<gene>
    <name evidence="18" type="ORF">CEN44_12020</name>
</gene>
<dbReference type="InterPro" id="IPR045169">
    <property type="entry name" value="NO2/SO3_Rdtase_4Fe4S_prot"/>
</dbReference>
<evidence type="ECO:0000256" key="8">
    <source>
        <dbReference type="ARBA" id="ARBA00022617"/>
    </source>
</evidence>
<evidence type="ECO:0000256" key="5">
    <source>
        <dbReference type="ARBA" id="ARBA00011245"/>
    </source>
</evidence>
<dbReference type="RefSeq" id="WP_016866577.1">
    <property type="nucleotide sequence ID" value="NZ_CAWNVR010000353.1"/>
</dbReference>
<keyword evidence="10" id="KW-0883">Thioether bond</keyword>
<dbReference type="InterPro" id="IPR045854">
    <property type="entry name" value="NO2/SO3_Rdtase_4Fe4S_sf"/>
</dbReference>
<keyword evidence="9" id="KW-0479">Metal-binding</keyword>
<dbReference type="PANTHER" id="PTHR11493">
    <property type="entry name" value="SULFITE REDUCTASE [NADPH] SUBUNIT BETA-RELATED"/>
    <property type="match status" value="1"/>
</dbReference>
<comment type="cofactor">
    <cofactor evidence="1">
        <name>siroheme</name>
        <dbReference type="ChEBI" id="CHEBI:60052"/>
    </cofactor>
</comment>
<evidence type="ECO:0000313" key="18">
    <source>
        <dbReference type="EMBL" id="PLZ89937.1"/>
    </source>
</evidence>
<dbReference type="EC" id="1.8.7.1" evidence="6"/>
<dbReference type="FunFam" id="3.30.413.10:FF:000014">
    <property type="entry name" value="Sulfite reductase [ferredoxin], chloroplastic"/>
    <property type="match status" value="1"/>
</dbReference>
<evidence type="ECO:0000256" key="11">
    <source>
        <dbReference type="ARBA" id="ARBA00023002"/>
    </source>
</evidence>
<evidence type="ECO:0000256" key="14">
    <source>
        <dbReference type="ARBA" id="ARBA00049518"/>
    </source>
</evidence>
<evidence type="ECO:0000259" key="17">
    <source>
        <dbReference type="Pfam" id="PF03460"/>
    </source>
</evidence>
<dbReference type="GO" id="GO:0051539">
    <property type="term" value="F:4 iron, 4 sulfur cluster binding"/>
    <property type="evidence" value="ECO:0007669"/>
    <property type="project" value="UniProtKB-KW"/>
</dbReference>
<evidence type="ECO:0000259" key="16">
    <source>
        <dbReference type="Pfam" id="PF01077"/>
    </source>
</evidence>
<comment type="catalytic activity">
    <reaction evidence="14">
        <text>hydrogen sulfide + 6 oxidized [2Fe-2S]-[ferredoxin] + 3 H2O = sulfite + 6 reduced [2Fe-2S]-[ferredoxin] + 7 H(+)</text>
        <dbReference type="Rhea" id="RHEA:23132"/>
        <dbReference type="Rhea" id="RHEA-COMP:10000"/>
        <dbReference type="Rhea" id="RHEA-COMP:10001"/>
        <dbReference type="ChEBI" id="CHEBI:15377"/>
        <dbReference type="ChEBI" id="CHEBI:15378"/>
        <dbReference type="ChEBI" id="CHEBI:17359"/>
        <dbReference type="ChEBI" id="CHEBI:29919"/>
        <dbReference type="ChEBI" id="CHEBI:33737"/>
        <dbReference type="ChEBI" id="CHEBI:33738"/>
        <dbReference type="EC" id="1.8.7.1"/>
    </reaction>
</comment>
<dbReference type="NCBIfam" id="NF010029">
    <property type="entry name" value="PRK13504.1"/>
    <property type="match status" value="1"/>
</dbReference>
<dbReference type="GO" id="GO:0000103">
    <property type="term" value="P:sulfate assimilation"/>
    <property type="evidence" value="ECO:0007669"/>
    <property type="project" value="TreeGrafter"/>
</dbReference>
<evidence type="ECO:0000256" key="13">
    <source>
        <dbReference type="ARBA" id="ARBA00023014"/>
    </source>
</evidence>
<evidence type="ECO:0000256" key="7">
    <source>
        <dbReference type="ARBA" id="ARBA00022485"/>
    </source>
</evidence>
<keyword evidence="13" id="KW-0411">Iron-sulfur</keyword>
<keyword evidence="11" id="KW-0560">Oxidoreductase</keyword>
<evidence type="ECO:0000256" key="9">
    <source>
        <dbReference type="ARBA" id="ARBA00022723"/>
    </source>
</evidence>
<sequence>MVKSAPLPIASRKPSKVEAIKERSNFLREPVATEILQDTTHFSEDAVQILKFHGSYQQDNRDNRIKGQEKDYQFMLRTKNPGGFVPPQLYLALDKLADEYGNHTLRATTRQGFQLHGILKKNLKAAIAAIVTNMGSTLGACGDLNRNVMAPPAPFKNKAEYQYAWEYAENVAELLTPQTGAYYEIWLDGEKAISGEENPEVKAARERNGTGTIFHDKEEPIYGTYYMPRKFKVCVTVPGDNSIDLYSQDLTLVVITDNEGELAGFNVFAGGGLGRTHNKEETFARVADEICYVAKEDVYDMVKAIVATQRDYGDRTDRRHARLKYLIHDWGVDKFRAMVEEYFGKPLEPFKPLPQWKYEDFLGWHEQGDGKLFLGISIDNGRIKDEGDFQLKTALREIVEQYNLPIRLTPHQNVILYDIAPENKQAIEETLNGYGVVTNIDSIDQIFRYSMACPALPTCGLAITESERAIPGILERIRALLNKVGLPNEHFVVRMTGCPNGCARPYMAELGFVGSAPESYQIWLGGSPDQTRLAKAYIDKLHHNDLETFLEPIFVYFKKSRKKGESFGDFCDRVGFDAIRKFSESYKSKIAKALNVGRHRITVRDDIYAVLKKTAQSQGKSMTDVVDEALKLYLKTE</sequence>
<evidence type="ECO:0000256" key="4">
    <source>
        <dbReference type="ARBA" id="ARBA00010429"/>
    </source>
</evidence>
<accession>A0A2N6K381</accession>